<reference evidence="2" key="2">
    <citation type="submission" date="2021-09" db="EMBL/GenBank/DDBJ databases">
        <authorList>
            <person name="Jia N."/>
            <person name="Wang J."/>
            <person name="Shi W."/>
            <person name="Du L."/>
            <person name="Sun Y."/>
            <person name="Zhan W."/>
            <person name="Jiang J."/>
            <person name="Wang Q."/>
            <person name="Zhang B."/>
            <person name="Ji P."/>
            <person name="Sakyi L.B."/>
            <person name="Cui X."/>
            <person name="Yuan T."/>
            <person name="Jiang B."/>
            <person name="Yang W."/>
            <person name="Lam T.T.-Y."/>
            <person name="Chang Q."/>
            <person name="Ding S."/>
            <person name="Wang X."/>
            <person name="Zhu J."/>
            <person name="Ruan X."/>
            <person name="Zhao L."/>
            <person name="Wei J."/>
            <person name="Que T."/>
            <person name="Du C."/>
            <person name="Cheng J."/>
            <person name="Dai P."/>
            <person name="Han X."/>
            <person name="Huang E."/>
            <person name="Gao Y."/>
            <person name="Liu J."/>
            <person name="Shao H."/>
            <person name="Ye R."/>
            <person name="Li L."/>
            <person name="Wei W."/>
            <person name="Wang X."/>
            <person name="Wang C."/>
            <person name="Huo Q."/>
            <person name="Li W."/>
            <person name="Guo W."/>
            <person name="Chen H."/>
            <person name="Chen S."/>
            <person name="Zhou L."/>
            <person name="Zhou L."/>
            <person name="Ni X."/>
            <person name="Tian J."/>
            <person name="Zhou Y."/>
            <person name="Sheng Y."/>
            <person name="Liu T."/>
            <person name="Pan Y."/>
            <person name="Xia L."/>
            <person name="Li J."/>
            <person name="Zhao F."/>
            <person name="Cao W."/>
        </authorList>
    </citation>
    <scope>NUCLEOTIDE SEQUENCE</scope>
    <source>
        <strain evidence="2">Rsan-2018</strain>
        <tissue evidence="2">Larvae</tissue>
    </source>
</reference>
<accession>A0A9D4SMI1</accession>
<comment type="caution">
    <text evidence="2">The sequence shown here is derived from an EMBL/GenBank/DDBJ whole genome shotgun (WGS) entry which is preliminary data.</text>
</comment>
<feature type="compositionally biased region" description="Basic and acidic residues" evidence="1">
    <location>
        <begin position="76"/>
        <end position="86"/>
    </location>
</feature>
<organism evidence="2 3">
    <name type="scientific">Rhipicephalus sanguineus</name>
    <name type="common">Brown dog tick</name>
    <name type="synonym">Ixodes sanguineus</name>
    <dbReference type="NCBI Taxonomy" id="34632"/>
    <lineage>
        <taxon>Eukaryota</taxon>
        <taxon>Metazoa</taxon>
        <taxon>Ecdysozoa</taxon>
        <taxon>Arthropoda</taxon>
        <taxon>Chelicerata</taxon>
        <taxon>Arachnida</taxon>
        <taxon>Acari</taxon>
        <taxon>Parasitiformes</taxon>
        <taxon>Ixodida</taxon>
        <taxon>Ixodoidea</taxon>
        <taxon>Ixodidae</taxon>
        <taxon>Rhipicephalinae</taxon>
        <taxon>Rhipicephalus</taxon>
        <taxon>Rhipicephalus</taxon>
    </lineage>
</organism>
<evidence type="ECO:0000313" key="3">
    <source>
        <dbReference type="Proteomes" id="UP000821837"/>
    </source>
</evidence>
<feature type="compositionally biased region" description="Polar residues" evidence="1">
    <location>
        <begin position="104"/>
        <end position="116"/>
    </location>
</feature>
<protein>
    <submittedName>
        <fullName evidence="2">Uncharacterized protein</fullName>
    </submittedName>
</protein>
<evidence type="ECO:0000256" key="1">
    <source>
        <dbReference type="SAM" id="MobiDB-lite"/>
    </source>
</evidence>
<feature type="region of interest" description="Disordered" evidence="1">
    <location>
        <begin position="76"/>
        <end position="123"/>
    </location>
</feature>
<evidence type="ECO:0000313" key="2">
    <source>
        <dbReference type="EMBL" id="KAH7934411.1"/>
    </source>
</evidence>
<dbReference type="AlphaFoldDB" id="A0A9D4SMI1"/>
<sequence>MEQLRTKRRFVRTVITMCASTLDTLLVDEDSPVSTLLQHNNLMSGKQADHSAFNRAIPNTFHDDTLEDDIAAASEYERNATDKVADGPRQSGSCPGPVERGARRSTSLGEQLSSRTGRPAGRLCSELPGQVDAYAIDLERARACDHLSATPTVHGPNKLRCARSACQH</sequence>
<gene>
    <name evidence="2" type="ORF">HPB52_024243</name>
</gene>
<keyword evidence="3" id="KW-1185">Reference proteome</keyword>
<reference evidence="2" key="1">
    <citation type="journal article" date="2020" name="Cell">
        <title>Large-Scale Comparative Analyses of Tick Genomes Elucidate Their Genetic Diversity and Vector Capacities.</title>
        <authorList>
            <consortium name="Tick Genome and Microbiome Consortium (TIGMIC)"/>
            <person name="Jia N."/>
            <person name="Wang J."/>
            <person name="Shi W."/>
            <person name="Du L."/>
            <person name="Sun Y."/>
            <person name="Zhan W."/>
            <person name="Jiang J.F."/>
            <person name="Wang Q."/>
            <person name="Zhang B."/>
            <person name="Ji P."/>
            <person name="Bell-Sakyi L."/>
            <person name="Cui X.M."/>
            <person name="Yuan T.T."/>
            <person name="Jiang B.G."/>
            <person name="Yang W.F."/>
            <person name="Lam T.T."/>
            <person name="Chang Q.C."/>
            <person name="Ding S.J."/>
            <person name="Wang X.J."/>
            <person name="Zhu J.G."/>
            <person name="Ruan X.D."/>
            <person name="Zhao L."/>
            <person name="Wei J.T."/>
            <person name="Ye R.Z."/>
            <person name="Que T.C."/>
            <person name="Du C.H."/>
            <person name="Zhou Y.H."/>
            <person name="Cheng J.X."/>
            <person name="Dai P.F."/>
            <person name="Guo W.B."/>
            <person name="Han X.H."/>
            <person name="Huang E.J."/>
            <person name="Li L.F."/>
            <person name="Wei W."/>
            <person name="Gao Y.C."/>
            <person name="Liu J.Z."/>
            <person name="Shao H.Z."/>
            <person name="Wang X."/>
            <person name="Wang C.C."/>
            <person name="Yang T.C."/>
            <person name="Huo Q.B."/>
            <person name="Li W."/>
            <person name="Chen H.Y."/>
            <person name="Chen S.E."/>
            <person name="Zhou L.G."/>
            <person name="Ni X.B."/>
            <person name="Tian J.H."/>
            <person name="Sheng Y."/>
            <person name="Liu T."/>
            <person name="Pan Y.S."/>
            <person name="Xia L.Y."/>
            <person name="Li J."/>
            <person name="Zhao F."/>
            <person name="Cao W.C."/>
        </authorList>
    </citation>
    <scope>NUCLEOTIDE SEQUENCE</scope>
    <source>
        <strain evidence="2">Rsan-2018</strain>
    </source>
</reference>
<proteinExistence type="predicted"/>
<dbReference type="EMBL" id="JABSTV010001303">
    <property type="protein sequence ID" value="KAH7934411.1"/>
    <property type="molecule type" value="Genomic_DNA"/>
</dbReference>
<dbReference type="Proteomes" id="UP000821837">
    <property type="component" value="Unassembled WGS sequence"/>
</dbReference>
<name>A0A9D4SMI1_RHISA</name>